<organism evidence="3 4">
    <name type="scientific">Thalassiosira oceanica</name>
    <name type="common">Marine diatom</name>
    <dbReference type="NCBI Taxonomy" id="159749"/>
    <lineage>
        <taxon>Eukaryota</taxon>
        <taxon>Sar</taxon>
        <taxon>Stramenopiles</taxon>
        <taxon>Ochrophyta</taxon>
        <taxon>Bacillariophyta</taxon>
        <taxon>Coscinodiscophyceae</taxon>
        <taxon>Thalassiosirophycidae</taxon>
        <taxon>Thalassiosirales</taxon>
        <taxon>Thalassiosiraceae</taxon>
        <taxon>Thalassiosira</taxon>
    </lineage>
</organism>
<keyword evidence="4" id="KW-1185">Reference proteome</keyword>
<feature type="compositionally biased region" description="Basic and acidic residues" evidence="1">
    <location>
        <begin position="64"/>
        <end position="80"/>
    </location>
</feature>
<evidence type="ECO:0000313" key="4">
    <source>
        <dbReference type="Proteomes" id="UP000266841"/>
    </source>
</evidence>
<feature type="chain" id="PRO_5030173095" evidence="2">
    <location>
        <begin position="19"/>
        <end position="125"/>
    </location>
</feature>
<feature type="region of interest" description="Disordered" evidence="1">
    <location>
        <begin position="23"/>
        <end position="110"/>
    </location>
</feature>
<sequence length="125" mass="13260">MKSAVVASIALIVTATQAAPMRKRNIAPQHKSLNAAERIRSDEAYDPYMGMDRNLAGHEGGSMPHHDHHDHHEEEHHESMSMKPTEPAPSPEVATPDDGATEAPSSASTVGTFAASALAVGAIFL</sequence>
<gene>
    <name evidence="3" type="ORF">THAOC_10846</name>
</gene>
<feature type="signal peptide" evidence="2">
    <location>
        <begin position="1"/>
        <end position="18"/>
    </location>
</feature>
<evidence type="ECO:0000256" key="1">
    <source>
        <dbReference type="SAM" id="MobiDB-lite"/>
    </source>
</evidence>
<dbReference type="AlphaFoldDB" id="K0SSR9"/>
<keyword evidence="2" id="KW-0732">Signal</keyword>
<evidence type="ECO:0000313" key="3">
    <source>
        <dbReference type="EMBL" id="EJK68024.1"/>
    </source>
</evidence>
<dbReference type="EMBL" id="AGNL01012193">
    <property type="protein sequence ID" value="EJK68024.1"/>
    <property type="molecule type" value="Genomic_DNA"/>
</dbReference>
<name>K0SSR9_THAOC</name>
<dbReference type="Proteomes" id="UP000266841">
    <property type="component" value="Unassembled WGS sequence"/>
</dbReference>
<evidence type="ECO:0000256" key="2">
    <source>
        <dbReference type="SAM" id="SignalP"/>
    </source>
</evidence>
<reference evidence="3 4" key="1">
    <citation type="journal article" date="2012" name="Genome Biol.">
        <title>Genome and low-iron response of an oceanic diatom adapted to chronic iron limitation.</title>
        <authorList>
            <person name="Lommer M."/>
            <person name="Specht M."/>
            <person name="Roy A.S."/>
            <person name="Kraemer L."/>
            <person name="Andreson R."/>
            <person name="Gutowska M.A."/>
            <person name="Wolf J."/>
            <person name="Bergner S.V."/>
            <person name="Schilhabel M.B."/>
            <person name="Klostermeier U.C."/>
            <person name="Beiko R.G."/>
            <person name="Rosenstiel P."/>
            <person name="Hippler M."/>
            <person name="Laroche J."/>
        </authorList>
    </citation>
    <scope>NUCLEOTIDE SEQUENCE [LARGE SCALE GENOMIC DNA]</scope>
    <source>
        <strain evidence="3 4">CCMP1005</strain>
    </source>
</reference>
<comment type="caution">
    <text evidence="3">The sequence shown here is derived from an EMBL/GenBank/DDBJ whole genome shotgun (WGS) entry which is preliminary data.</text>
</comment>
<proteinExistence type="predicted"/>
<accession>K0SSR9</accession>
<protein>
    <submittedName>
        <fullName evidence="3">Uncharacterized protein</fullName>
    </submittedName>
</protein>